<dbReference type="SMART" id="SM00382">
    <property type="entry name" value="AAA"/>
    <property type="match status" value="1"/>
</dbReference>
<dbReference type="FunFam" id="3.40.50.300:FF:000854">
    <property type="entry name" value="Multidrug ABC transporter ATP-binding protein"/>
    <property type="match status" value="1"/>
</dbReference>
<reference evidence="12 13" key="1">
    <citation type="submission" date="2016-06" db="EMBL/GenBank/DDBJ databases">
        <title>Domibacillus iocasae genome sequencing.</title>
        <authorList>
            <person name="Verma A."/>
            <person name="Pal Y."/>
            <person name="Ojha A.K."/>
            <person name="Krishnamurthi S."/>
        </authorList>
    </citation>
    <scope>NUCLEOTIDE SEQUENCE [LARGE SCALE GENOMIC DNA]</scope>
    <source>
        <strain evidence="12 13">DSM 29979</strain>
    </source>
</reference>
<evidence type="ECO:0000259" key="11">
    <source>
        <dbReference type="PROSITE" id="PS50929"/>
    </source>
</evidence>
<sequence length="570" mass="62277">MNELRKWASEQKGIRAALLGLSLVMGAVIVGQAYFLVNIVDGVFLQNESFEAMVPMLGFLLGMMVIRTSITYANARFGVKMASNVKRNIRSLLLQKWTENPIQTAIQGQSGGKVTVMMEAIDGIDSYYREYMPQVMKASIVPLVVLAAVSYTHIYSGLIMMITAPFIPLFYIIIGIKTKKKSEEQLDKLAAFSGQFLDTLQGLQTLKLFGRAGRQRDVIQRSSLGFREATMDILKIAFTSTLMLEFISTLSIGLIALEIGLRLVVFDSISFVSAFFVLVLAPEYYTALKELGAAFHTGRGSLGAAEKIKAELEVDEQPVKWGNMEVPARPGLELKNVHFQYGEGFSLKKVNICVRPGARVAVVGATGSGKTTLLNVAAGLFDPLEGDVLIDGRPRSSFSESSWFREVSYISQHPYLFSGTIEENIRLGAPGDPTRTEVEAAVEKAGLSELICELENGLDTKVGEAGRGLSGGEKQRVALARAFLKQPSFVLFDEPTTGLDLKTEQILQRSINELAQTASVMTVAHRLHTIQQADVIFLMENGEVEAAGTHMELMESSESYRAMVQGGAAG</sequence>
<dbReference type="PANTHER" id="PTHR24221">
    <property type="entry name" value="ATP-BINDING CASSETTE SUB-FAMILY B"/>
    <property type="match status" value="1"/>
</dbReference>
<evidence type="ECO:0000256" key="1">
    <source>
        <dbReference type="ARBA" id="ARBA00004651"/>
    </source>
</evidence>
<dbReference type="SUPFAM" id="SSF90123">
    <property type="entry name" value="ABC transporter transmembrane region"/>
    <property type="match status" value="1"/>
</dbReference>
<dbReference type="GO" id="GO:0005886">
    <property type="term" value="C:plasma membrane"/>
    <property type="evidence" value="ECO:0007669"/>
    <property type="project" value="UniProtKB-SubCell"/>
</dbReference>
<evidence type="ECO:0000256" key="2">
    <source>
        <dbReference type="ARBA" id="ARBA00022448"/>
    </source>
</evidence>
<dbReference type="Pfam" id="PF00005">
    <property type="entry name" value="ABC_tran"/>
    <property type="match status" value="1"/>
</dbReference>
<feature type="transmembrane region" description="Helical" evidence="9">
    <location>
        <begin position="236"/>
        <end position="257"/>
    </location>
</feature>
<keyword evidence="7 9" id="KW-1133">Transmembrane helix</keyword>
<dbReference type="PANTHER" id="PTHR24221:SF654">
    <property type="entry name" value="ATP-BINDING CASSETTE SUB-FAMILY B MEMBER 6"/>
    <property type="match status" value="1"/>
</dbReference>
<keyword evidence="2" id="KW-0813">Transport</keyword>
<keyword evidence="13" id="KW-1185">Reference proteome</keyword>
<feature type="transmembrane region" description="Helical" evidence="9">
    <location>
        <begin position="263"/>
        <end position="281"/>
    </location>
</feature>
<dbReference type="InterPro" id="IPR039421">
    <property type="entry name" value="Type_1_exporter"/>
</dbReference>
<dbReference type="InterPro" id="IPR014216">
    <property type="entry name" value="ABC_transptr_CydD"/>
</dbReference>
<evidence type="ECO:0000256" key="4">
    <source>
        <dbReference type="ARBA" id="ARBA00022692"/>
    </source>
</evidence>
<evidence type="ECO:0000259" key="10">
    <source>
        <dbReference type="PROSITE" id="PS50893"/>
    </source>
</evidence>
<dbReference type="InterPro" id="IPR017871">
    <property type="entry name" value="ABC_transporter-like_CS"/>
</dbReference>
<dbReference type="GO" id="GO:0016887">
    <property type="term" value="F:ATP hydrolysis activity"/>
    <property type="evidence" value="ECO:0007669"/>
    <property type="project" value="InterPro"/>
</dbReference>
<keyword evidence="8 9" id="KW-0472">Membrane</keyword>
<dbReference type="Gene3D" id="1.20.1560.10">
    <property type="entry name" value="ABC transporter type 1, transmembrane domain"/>
    <property type="match status" value="1"/>
</dbReference>
<keyword evidence="3" id="KW-1003">Cell membrane</keyword>
<evidence type="ECO:0000256" key="7">
    <source>
        <dbReference type="ARBA" id="ARBA00022989"/>
    </source>
</evidence>
<dbReference type="PROSITE" id="PS50893">
    <property type="entry name" value="ABC_TRANSPORTER_2"/>
    <property type="match status" value="1"/>
</dbReference>
<evidence type="ECO:0000256" key="6">
    <source>
        <dbReference type="ARBA" id="ARBA00022840"/>
    </source>
</evidence>
<dbReference type="InterPro" id="IPR003439">
    <property type="entry name" value="ABC_transporter-like_ATP-bd"/>
</dbReference>
<feature type="transmembrane region" description="Helical" evidence="9">
    <location>
        <begin position="52"/>
        <end position="73"/>
    </location>
</feature>
<evidence type="ECO:0000256" key="9">
    <source>
        <dbReference type="SAM" id="Phobius"/>
    </source>
</evidence>
<protein>
    <submittedName>
        <fullName evidence="12">Thiol reductant ABC exporter subunit CydD</fullName>
    </submittedName>
</protein>
<dbReference type="GO" id="GO:0042883">
    <property type="term" value="P:cysteine transport"/>
    <property type="evidence" value="ECO:0007669"/>
    <property type="project" value="InterPro"/>
</dbReference>
<evidence type="ECO:0000313" key="13">
    <source>
        <dbReference type="Proteomes" id="UP000095658"/>
    </source>
</evidence>
<dbReference type="EMBL" id="MAMP01000001">
    <property type="protein sequence ID" value="OES46665.1"/>
    <property type="molecule type" value="Genomic_DNA"/>
</dbReference>
<keyword evidence="6" id="KW-0067">ATP-binding</keyword>
<dbReference type="InterPro" id="IPR027417">
    <property type="entry name" value="P-loop_NTPase"/>
</dbReference>
<dbReference type="InterPro" id="IPR011527">
    <property type="entry name" value="ABC1_TM_dom"/>
</dbReference>
<evidence type="ECO:0000256" key="3">
    <source>
        <dbReference type="ARBA" id="ARBA00022475"/>
    </source>
</evidence>
<dbReference type="GO" id="GO:0005524">
    <property type="term" value="F:ATP binding"/>
    <property type="evidence" value="ECO:0007669"/>
    <property type="project" value="UniProtKB-KW"/>
</dbReference>
<dbReference type="Pfam" id="PF00664">
    <property type="entry name" value="ABC_membrane"/>
    <property type="match status" value="1"/>
</dbReference>
<feature type="transmembrane region" description="Helical" evidence="9">
    <location>
        <begin position="158"/>
        <end position="176"/>
    </location>
</feature>
<dbReference type="SUPFAM" id="SSF52540">
    <property type="entry name" value="P-loop containing nucleoside triphosphate hydrolases"/>
    <property type="match status" value="1"/>
</dbReference>
<dbReference type="STRING" id="1714016.BA724_00990"/>
<name>A0A1E7DUH1_9BACI</name>
<dbReference type="RefSeq" id="WP_069936828.1">
    <property type="nucleotide sequence ID" value="NZ_MAMP01000001.1"/>
</dbReference>
<feature type="domain" description="ABC transporter" evidence="10">
    <location>
        <begin position="332"/>
        <end position="566"/>
    </location>
</feature>
<dbReference type="Gene3D" id="3.40.50.300">
    <property type="entry name" value="P-loop containing nucleotide triphosphate hydrolases"/>
    <property type="match status" value="1"/>
</dbReference>
<comment type="caution">
    <text evidence="12">The sequence shown here is derived from an EMBL/GenBank/DDBJ whole genome shotgun (WGS) entry which is preliminary data.</text>
</comment>
<dbReference type="GO" id="GO:0140359">
    <property type="term" value="F:ABC-type transporter activity"/>
    <property type="evidence" value="ECO:0007669"/>
    <property type="project" value="InterPro"/>
</dbReference>
<evidence type="ECO:0000256" key="8">
    <source>
        <dbReference type="ARBA" id="ARBA00023136"/>
    </source>
</evidence>
<accession>A0A1E7DUH1</accession>
<organism evidence="12 13">
    <name type="scientific">Domibacillus iocasae</name>
    <dbReference type="NCBI Taxonomy" id="1714016"/>
    <lineage>
        <taxon>Bacteria</taxon>
        <taxon>Bacillati</taxon>
        <taxon>Bacillota</taxon>
        <taxon>Bacilli</taxon>
        <taxon>Bacillales</taxon>
        <taxon>Bacillaceae</taxon>
        <taxon>Domibacillus</taxon>
    </lineage>
</organism>
<keyword evidence="4 9" id="KW-0812">Transmembrane</keyword>
<dbReference type="CDD" id="cd18584">
    <property type="entry name" value="ABC_6TM_AarD_CydD"/>
    <property type="match status" value="1"/>
</dbReference>
<dbReference type="Proteomes" id="UP000095658">
    <property type="component" value="Unassembled WGS sequence"/>
</dbReference>
<dbReference type="InterPro" id="IPR003593">
    <property type="entry name" value="AAA+_ATPase"/>
</dbReference>
<dbReference type="OrthoDB" id="9806127at2"/>
<evidence type="ECO:0000313" key="12">
    <source>
        <dbReference type="EMBL" id="OES46665.1"/>
    </source>
</evidence>
<feature type="transmembrane region" description="Helical" evidence="9">
    <location>
        <begin position="16"/>
        <end position="40"/>
    </location>
</feature>
<evidence type="ECO:0000256" key="5">
    <source>
        <dbReference type="ARBA" id="ARBA00022741"/>
    </source>
</evidence>
<dbReference type="NCBIfam" id="TIGR02857">
    <property type="entry name" value="CydD"/>
    <property type="match status" value="1"/>
</dbReference>
<keyword evidence="5" id="KW-0547">Nucleotide-binding</keyword>
<feature type="domain" description="ABC transmembrane type-1" evidence="11">
    <location>
        <begin position="16"/>
        <end position="300"/>
    </location>
</feature>
<gene>
    <name evidence="12" type="ORF">BA724_00990</name>
</gene>
<dbReference type="InterPro" id="IPR036640">
    <property type="entry name" value="ABC1_TM_sf"/>
</dbReference>
<dbReference type="AlphaFoldDB" id="A0A1E7DUH1"/>
<comment type="subcellular location">
    <subcellularLocation>
        <location evidence="1">Cell membrane</location>
        <topology evidence="1">Multi-pass membrane protein</topology>
    </subcellularLocation>
</comment>
<proteinExistence type="predicted"/>
<dbReference type="PROSITE" id="PS50929">
    <property type="entry name" value="ABC_TM1F"/>
    <property type="match status" value="1"/>
</dbReference>
<dbReference type="PROSITE" id="PS00211">
    <property type="entry name" value="ABC_TRANSPORTER_1"/>
    <property type="match status" value="1"/>
</dbReference>